<keyword evidence="5" id="KW-0472">Membrane</keyword>
<keyword evidence="5" id="KW-1133">Transmembrane helix</keyword>
<dbReference type="InterPro" id="IPR051406">
    <property type="entry name" value="PLD_domain"/>
</dbReference>
<accession>A0A3N6LI79</accession>
<evidence type="ECO:0000256" key="2">
    <source>
        <dbReference type="ARBA" id="ARBA00022963"/>
    </source>
</evidence>
<keyword evidence="1" id="KW-0378">Hydrolase</keyword>
<protein>
    <submittedName>
        <fullName evidence="7">Phospholipase</fullName>
    </submittedName>
</protein>
<dbReference type="RefSeq" id="WP_124179419.1">
    <property type="nucleotide sequence ID" value="NZ_REFY01000006.1"/>
</dbReference>
<dbReference type="InterPro" id="IPR025202">
    <property type="entry name" value="PLD-like_dom"/>
</dbReference>
<comment type="caution">
    <text evidence="7">The sequence shown here is derived from an EMBL/GenBank/DDBJ whole genome shotgun (WGS) entry which is preliminary data.</text>
</comment>
<feature type="domain" description="PLD phosphodiesterase" evidence="6">
    <location>
        <begin position="481"/>
        <end position="508"/>
    </location>
</feature>
<dbReference type="GO" id="GO:0016042">
    <property type="term" value="P:lipid catabolic process"/>
    <property type="evidence" value="ECO:0007669"/>
    <property type="project" value="UniProtKB-KW"/>
</dbReference>
<organism evidence="7 8">
    <name type="scientific">Natrarchaeobius halalkaliphilus</name>
    <dbReference type="NCBI Taxonomy" id="1679091"/>
    <lineage>
        <taxon>Archaea</taxon>
        <taxon>Methanobacteriati</taxon>
        <taxon>Methanobacteriota</taxon>
        <taxon>Stenosarchaea group</taxon>
        <taxon>Halobacteria</taxon>
        <taxon>Halobacteriales</taxon>
        <taxon>Natrialbaceae</taxon>
        <taxon>Natrarchaeobius</taxon>
    </lineage>
</organism>
<evidence type="ECO:0000256" key="3">
    <source>
        <dbReference type="ARBA" id="ARBA00023098"/>
    </source>
</evidence>
<dbReference type="CDD" id="cd09128">
    <property type="entry name" value="PLDc_unchar1_2"/>
    <property type="match status" value="1"/>
</dbReference>
<evidence type="ECO:0000256" key="5">
    <source>
        <dbReference type="SAM" id="Phobius"/>
    </source>
</evidence>
<feature type="region of interest" description="Disordered" evidence="4">
    <location>
        <begin position="25"/>
        <end position="56"/>
    </location>
</feature>
<dbReference type="PANTHER" id="PTHR43856">
    <property type="entry name" value="CARDIOLIPIN HYDROLASE"/>
    <property type="match status" value="1"/>
</dbReference>
<evidence type="ECO:0000313" key="8">
    <source>
        <dbReference type="Proteomes" id="UP000273828"/>
    </source>
</evidence>
<dbReference type="Proteomes" id="UP000273828">
    <property type="component" value="Unassembled WGS sequence"/>
</dbReference>
<keyword evidence="3" id="KW-0443">Lipid metabolism</keyword>
<dbReference type="Pfam" id="PF13091">
    <property type="entry name" value="PLDc_2"/>
    <property type="match status" value="2"/>
</dbReference>
<dbReference type="SMART" id="SM00155">
    <property type="entry name" value="PLDc"/>
    <property type="match status" value="2"/>
</dbReference>
<feature type="transmembrane region" description="Helical" evidence="5">
    <location>
        <begin position="541"/>
        <end position="561"/>
    </location>
</feature>
<name>A0A3N6LI79_9EURY</name>
<evidence type="ECO:0000256" key="1">
    <source>
        <dbReference type="ARBA" id="ARBA00022801"/>
    </source>
</evidence>
<keyword evidence="2" id="KW-0442">Lipid degradation</keyword>
<dbReference type="InterPro" id="IPR001736">
    <property type="entry name" value="PLipase_D/transphosphatidylase"/>
</dbReference>
<dbReference type="AlphaFoldDB" id="A0A3N6LI79"/>
<keyword evidence="8" id="KW-1185">Reference proteome</keyword>
<dbReference type="EMBL" id="REFY01000006">
    <property type="protein sequence ID" value="RQG87014.1"/>
    <property type="molecule type" value="Genomic_DNA"/>
</dbReference>
<keyword evidence="5" id="KW-0812">Transmembrane</keyword>
<sequence>MSVRRVTIVVAAALLLLTTLATGVPSTAPTADRPLASPATGPTGPGCVPAHETSAETDLESVRVVELYPNPTTFNNAGEFVVLEAPPETDLESWTLTDGHTTAEFPNVTVSGRIAASTEPEITDELTDDPVLGLDGAIRLAVDGDELELRNGTETVDAVAYDEAPLAQRWHRTSDDLDGDGRWTPRDGTCFSTARIDAETATTFVLPDSPAVPLETIRDADDRLLLAGYTLTSPAVETALVEASDRGVEVAVLLESGPVGGTPAATGSMIERLEDAGVEVRMIGGEGARYRFHHPKYAVVDDRVLVTSENWKPSGIGGESSRGWGVRIGDESLATELETVFRADFEGWDTQSGSTFRQSATFVENDGVSSPSEFETVHEAATVPVDSVELLVAPDNADRRLAELLADADDEILVKQASIADDVVVLEETLAAARRGVDVRILLDSTWYNEDENAALADDLEAIAATEGLSLEAKLVEDSDRFEKVHAKGVVIDREIAVVGSANWNDNAFENNREVLVALHSGAAGEYFAAVFEADWNGGVWSLPIELSVTVVALLVGAALLGRRYVRFGDRNP</sequence>
<gene>
    <name evidence="7" type="ORF">EA462_15325</name>
</gene>
<dbReference type="Gene3D" id="3.30.870.10">
    <property type="entry name" value="Endonuclease Chain A"/>
    <property type="match status" value="2"/>
</dbReference>
<dbReference type="PANTHER" id="PTHR43856:SF1">
    <property type="entry name" value="MITOCHONDRIAL CARDIOLIPIN HYDROLASE"/>
    <property type="match status" value="1"/>
</dbReference>
<dbReference type="PROSITE" id="PS50035">
    <property type="entry name" value="PLD"/>
    <property type="match status" value="2"/>
</dbReference>
<proteinExistence type="predicted"/>
<reference evidence="7 8" key="1">
    <citation type="submission" date="2018-10" db="EMBL/GenBank/DDBJ databases">
        <title>Natrarchaeobius chitinivorans gen. nov., sp. nov., and Natrarchaeobius haloalkaliphilus sp. nov., alkaliphilic, chitin-utilizing haloarchaea from hypersaline alkaline lakes.</title>
        <authorList>
            <person name="Sorokin D.Y."/>
            <person name="Elcheninov A.G."/>
            <person name="Kostrikina N.A."/>
            <person name="Bale N.J."/>
            <person name="Sinninghe Damste J.S."/>
            <person name="Khijniak T.V."/>
            <person name="Kublanov I.V."/>
            <person name="Toshchakov S.V."/>
        </authorList>
    </citation>
    <scope>NUCLEOTIDE SEQUENCE [LARGE SCALE GENOMIC DNA]</scope>
    <source>
        <strain evidence="7 8">AArcht-Sl</strain>
    </source>
</reference>
<dbReference type="SUPFAM" id="SSF56024">
    <property type="entry name" value="Phospholipase D/nuclease"/>
    <property type="match status" value="2"/>
</dbReference>
<evidence type="ECO:0000313" key="7">
    <source>
        <dbReference type="EMBL" id="RQG87014.1"/>
    </source>
</evidence>
<dbReference type="OrthoDB" id="31343at2157"/>
<feature type="domain" description="PLD phosphodiesterase" evidence="6">
    <location>
        <begin position="289"/>
        <end position="315"/>
    </location>
</feature>
<evidence type="ECO:0000256" key="4">
    <source>
        <dbReference type="SAM" id="MobiDB-lite"/>
    </source>
</evidence>
<evidence type="ECO:0000259" key="6">
    <source>
        <dbReference type="PROSITE" id="PS50035"/>
    </source>
</evidence>
<dbReference type="GO" id="GO:0016891">
    <property type="term" value="F:RNA endonuclease activity producing 5'-phosphomonoesters, hydrolytic mechanism"/>
    <property type="evidence" value="ECO:0007669"/>
    <property type="project" value="TreeGrafter"/>
</dbReference>